<gene>
    <name evidence="3" type="ORF">niasHT_029774</name>
    <name evidence="2" type="ORF">niasHT_033267</name>
</gene>
<evidence type="ECO:0000313" key="4">
    <source>
        <dbReference type="Proteomes" id="UP001620626"/>
    </source>
</evidence>
<feature type="signal peptide" evidence="1">
    <location>
        <begin position="1"/>
        <end position="35"/>
    </location>
</feature>
<dbReference type="EMBL" id="JBICBT010000689">
    <property type="protein sequence ID" value="KAL3105315.1"/>
    <property type="molecule type" value="Genomic_DNA"/>
</dbReference>
<name>A0ABD2I0I9_9BILA</name>
<accession>A0ABD2I0I9</accession>
<dbReference type="AlphaFoldDB" id="A0ABD2I0I9"/>
<dbReference type="EMBL" id="JBICBT010001298">
    <property type="protein sequence ID" value="KAL3074059.1"/>
    <property type="molecule type" value="Genomic_DNA"/>
</dbReference>
<evidence type="ECO:0000256" key="1">
    <source>
        <dbReference type="SAM" id="SignalP"/>
    </source>
</evidence>
<reference evidence="2 4" key="1">
    <citation type="submission" date="2024-10" db="EMBL/GenBank/DDBJ databases">
        <authorList>
            <person name="Kim D."/>
        </authorList>
    </citation>
    <scope>NUCLEOTIDE SEQUENCE [LARGE SCALE GENOMIC DNA]</scope>
    <source>
        <strain evidence="2">BH-2024</strain>
    </source>
</reference>
<comment type="caution">
    <text evidence="2">The sequence shown here is derived from an EMBL/GenBank/DDBJ whole genome shotgun (WGS) entry which is preliminary data.</text>
</comment>
<evidence type="ECO:0000313" key="3">
    <source>
        <dbReference type="EMBL" id="KAL3105315.1"/>
    </source>
</evidence>
<evidence type="ECO:0000313" key="2">
    <source>
        <dbReference type="EMBL" id="KAL3074059.1"/>
    </source>
</evidence>
<proteinExistence type="predicted"/>
<feature type="chain" id="PRO_5044724078" evidence="1">
    <location>
        <begin position="36"/>
        <end position="153"/>
    </location>
</feature>
<keyword evidence="1" id="KW-0732">Signal</keyword>
<keyword evidence="4" id="KW-1185">Reference proteome</keyword>
<sequence>MNFVCLLFTALPLFIMMPSMEMLHCELMLLDVTEADPPPADFPLFLPSQSSLPFTRIEILVKVTTLCYHAKCCRRGEYSKEFLVETTADRTIGEVTTNLLGMLEFSEDKAKEHGLSIVEISKKFASCQLNIKNSRLVRDGRTYIVTVPDEAFC</sequence>
<dbReference type="Proteomes" id="UP001620626">
    <property type="component" value="Unassembled WGS sequence"/>
</dbReference>
<protein>
    <submittedName>
        <fullName evidence="2">Uncharacterized protein</fullName>
    </submittedName>
</protein>
<organism evidence="2 4">
    <name type="scientific">Heterodera trifolii</name>
    <dbReference type="NCBI Taxonomy" id="157864"/>
    <lineage>
        <taxon>Eukaryota</taxon>
        <taxon>Metazoa</taxon>
        <taxon>Ecdysozoa</taxon>
        <taxon>Nematoda</taxon>
        <taxon>Chromadorea</taxon>
        <taxon>Rhabditida</taxon>
        <taxon>Tylenchina</taxon>
        <taxon>Tylenchomorpha</taxon>
        <taxon>Tylenchoidea</taxon>
        <taxon>Heteroderidae</taxon>
        <taxon>Heteroderinae</taxon>
        <taxon>Heterodera</taxon>
    </lineage>
</organism>